<evidence type="ECO:0000256" key="1">
    <source>
        <dbReference type="ARBA" id="ARBA00022729"/>
    </source>
</evidence>
<dbReference type="Pfam" id="PF13517">
    <property type="entry name" value="FG-GAP_3"/>
    <property type="match status" value="1"/>
</dbReference>
<dbReference type="InterPro" id="IPR013517">
    <property type="entry name" value="FG-GAP"/>
</dbReference>
<evidence type="ECO:0008006" key="5">
    <source>
        <dbReference type="Google" id="ProtNLM"/>
    </source>
</evidence>
<reference evidence="4" key="1">
    <citation type="journal article" date="2019" name="Int. J. Syst. Evol. Microbiol.">
        <title>The Global Catalogue of Microorganisms (GCM) 10K type strain sequencing project: providing services to taxonomists for standard genome sequencing and annotation.</title>
        <authorList>
            <consortium name="The Broad Institute Genomics Platform"/>
            <consortium name="The Broad Institute Genome Sequencing Center for Infectious Disease"/>
            <person name="Wu L."/>
            <person name="Ma J."/>
        </authorList>
    </citation>
    <scope>NUCLEOTIDE SEQUENCE [LARGE SCALE GENOMIC DNA]</scope>
    <source>
        <strain evidence="4">NBRC 110140</strain>
    </source>
</reference>
<accession>A0ABQ5VT94</accession>
<dbReference type="RefSeq" id="WP_284376463.1">
    <property type="nucleotide sequence ID" value="NZ_BSNN01000002.1"/>
</dbReference>
<evidence type="ECO:0000313" key="4">
    <source>
        <dbReference type="Proteomes" id="UP001156694"/>
    </source>
</evidence>
<dbReference type="EMBL" id="BSNN01000002">
    <property type="protein sequence ID" value="GLQ34591.1"/>
    <property type="molecule type" value="Genomic_DNA"/>
</dbReference>
<feature type="chain" id="PRO_5045395308" description="Repeat domain-containing protein" evidence="2">
    <location>
        <begin position="20"/>
        <end position="267"/>
    </location>
</feature>
<keyword evidence="4" id="KW-1185">Reference proteome</keyword>
<name>A0ABQ5VT94_9RHOB</name>
<comment type="caution">
    <text evidence="3">The sequence shown here is derived from an EMBL/GenBank/DDBJ whole genome shotgun (WGS) entry which is preliminary data.</text>
</comment>
<gene>
    <name evidence="3" type="ORF">GCM10007939_08740</name>
</gene>
<dbReference type="InterPro" id="IPR028994">
    <property type="entry name" value="Integrin_alpha_N"/>
</dbReference>
<keyword evidence="1 2" id="KW-0732">Signal</keyword>
<organism evidence="3 4">
    <name type="scientific">Amylibacter marinus</name>
    <dbReference type="NCBI Taxonomy" id="1475483"/>
    <lineage>
        <taxon>Bacteria</taxon>
        <taxon>Pseudomonadati</taxon>
        <taxon>Pseudomonadota</taxon>
        <taxon>Alphaproteobacteria</taxon>
        <taxon>Rhodobacterales</taxon>
        <taxon>Paracoccaceae</taxon>
        <taxon>Amylibacter</taxon>
    </lineage>
</organism>
<sequence length="267" mass="28963">MRRAYTIICALICANIAQAQTPDQTRLTGQNCAIKRSFDHSPVTQQDGQRAAFVNPTSSYPHGALGDDVEAGGFIVSLPWDASRCDRVLAPDNSVFEDVAPRLIDMNNDGLNEVVVVHSDFKLGARLAIYGYAKEGAGKIKLIAATPYIGRRFRWLAPIGAADFDGDGAMDIAFIDRPHLAKTLQIWSLKGRKFSKIAEAPDLTNHRIGETTISGGIRHCTGASPEIITVDGGWRDVISTRFNGAELERGILSKYTPHALIAALKCS</sequence>
<evidence type="ECO:0000256" key="2">
    <source>
        <dbReference type="SAM" id="SignalP"/>
    </source>
</evidence>
<dbReference type="SUPFAM" id="SSF69318">
    <property type="entry name" value="Integrin alpha N-terminal domain"/>
    <property type="match status" value="1"/>
</dbReference>
<protein>
    <recommendedName>
        <fullName evidence="5">Repeat domain-containing protein</fullName>
    </recommendedName>
</protein>
<dbReference type="Proteomes" id="UP001156694">
    <property type="component" value="Unassembled WGS sequence"/>
</dbReference>
<feature type="signal peptide" evidence="2">
    <location>
        <begin position="1"/>
        <end position="19"/>
    </location>
</feature>
<proteinExistence type="predicted"/>
<evidence type="ECO:0000313" key="3">
    <source>
        <dbReference type="EMBL" id="GLQ34591.1"/>
    </source>
</evidence>